<keyword evidence="2" id="KW-0539">Nucleus</keyword>
<evidence type="ECO:0000259" key="3">
    <source>
        <dbReference type="Pfam" id="PF08418"/>
    </source>
</evidence>
<dbReference type="GO" id="GO:0005658">
    <property type="term" value="C:alpha DNA polymerase:primase complex"/>
    <property type="evidence" value="ECO:0007669"/>
    <property type="project" value="TreeGrafter"/>
</dbReference>
<dbReference type="OrthoDB" id="185373at2759"/>
<gene>
    <name evidence="4" type="ORF">HPP92_024297</name>
</gene>
<feature type="domain" description="DNA polymerase alpha subunit B N-terminal" evidence="3">
    <location>
        <begin position="4"/>
        <end position="54"/>
    </location>
</feature>
<dbReference type="Pfam" id="PF08418">
    <property type="entry name" value="Pol_alpha_B_N"/>
    <property type="match status" value="1"/>
</dbReference>
<sequence length="155" mass="18017">MDAEIKAEFEKGGFILVQEDEILPKCLTYCINYKLSPSDLVANWEIYYLNRQINRLKIEKSYMDGFLSHLQNDQKEKIMKEEPNLHVYSSDDIGMLNSDVKDDVKEGSFDTPNHLNDWSSLEFNETSKSATSEKPSSSKRLELNFCMTPFWAKDE</sequence>
<dbReference type="InterPro" id="IPR013627">
    <property type="entry name" value="Pol_alpha_B_N"/>
</dbReference>
<evidence type="ECO:0000313" key="4">
    <source>
        <dbReference type="EMBL" id="KAG0455005.1"/>
    </source>
</evidence>
<reference evidence="4 5" key="1">
    <citation type="journal article" date="2020" name="Nat. Food">
        <title>A phased Vanilla planifolia genome enables genetic improvement of flavour and production.</title>
        <authorList>
            <person name="Hasing T."/>
            <person name="Tang H."/>
            <person name="Brym M."/>
            <person name="Khazi F."/>
            <person name="Huang T."/>
            <person name="Chambers A.H."/>
        </authorList>
    </citation>
    <scope>NUCLEOTIDE SEQUENCE [LARGE SCALE GENOMIC DNA]</scope>
    <source>
        <tissue evidence="4">Leaf</tissue>
    </source>
</reference>
<dbReference type="Gene3D" id="1.10.8.530">
    <property type="entry name" value="DNA polymerase alpha-primase, subunit B, N-terminal domain"/>
    <property type="match status" value="1"/>
</dbReference>
<comment type="caution">
    <text evidence="4">The sequence shown here is derived from an EMBL/GenBank/DDBJ whole genome shotgun (WGS) entry which is preliminary data.</text>
</comment>
<dbReference type="AlphaFoldDB" id="A0A835UBE5"/>
<dbReference type="PANTHER" id="PTHR23061">
    <property type="entry name" value="DNA POLYMERASE 2 ALPHA 70 KDA SUBUNIT"/>
    <property type="match status" value="1"/>
</dbReference>
<proteinExistence type="predicted"/>
<organism evidence="4 5">
    <name type="scientific">Vanilla planifolia</name>
    <name type="common">Vanilla</name>
    <dbReference type="NCBI Taxonomy" id="51239"/>
    <lineage>
        <taxon>Eukaryota</taxon>
        <taxon>Viridiplantae</taxon>
        <taxon>Streptophyta</taxon>
        <taxon>Embryophyta</taxon>
        <taxon>Tracheophyta</taxon>
        <taxon>Spermatophyta</taxon>
        <taxon>Magnoliopsida</taxon>
        <taxon>Liliopsida</taxon>
        <taxon>Asparagales</taxon>
        <taxon>Orchidaceae</taxon>
        <taxon>Vanilloideae</taxon>
        <taxon>Vanilleae</taxon>
        <taxon>Vanilla</taxon>
    </lineage>
</organism>
<evidence type="ECO:0000313" key="5">
    <source>
        <dbReference type="Proteomes" id="UP000636800"/>
    </source>
</evidence>
<protein>
    <recommendedName>
        <fullName evidence="3">DNA polymerase alpha subunit B N-terminal domain-containing protein</fullName>
    </recommendedName>
</protein>
<accession>A0A835UBE5</accession>
<dbReference type="PANTHER" id="PTHR23061:SF12">
    <property type="entry name" value="DNA POLYMERASE ALPHA SUBUNIT B"/>
    <property type="match status" value="1"/>
</dbReference>
<dbReference type="InterPro" id="IPR016722">
    <property type="entry name" value="DNA_pol_alpha_bsu"/>
</dbReference>
<dbReference type="GO" id="GO:0006270">
    <property type="term" value="P:DNA replication initiation"/>
    <property type="evidence" value="ECO:0007669"/>
    <property type="project" value="TreeGrafter"/>
</dbReference>
<dbReference type="InterPro" id="IPR043034">
    <property type="entry name" value="DNA_pol_alpha_B_N_sf"/>
</dbReference>
<keyword evidence="5" id="KW-1185">Reference proteome</keyword>
<dbReference type="Proteomes" id="UP000636800">
    <property type="component" value="Chromosome 13"/>
</dbReference>
<evidence type="ECO:0000256" key="1">
    <source>
        <dbReference type="ARBA" id="ARBA00004123"/>
    </source>
</evidence>
<dbReference type="EMBL" id="JADCNL010000013">
    <property type="protein sequence ID" value="KAG0455005.1"/>
    <property type="molecule type" value="Genomic_DNA"/>
</dbReference>
<comment type="subcellular location">
    <subcellularLocation>
        <location evidence="1">Nucleus</location>
    </subcellularLocation>
</comment>
<evidence type="ECO:0000256" key="2">
    <source>
        <dbReference type="ARBA" id="ARBA00023242"/>
    </source>
</evidence>
<name>A0A835UBE5_VANPL</name>